<evidence type="ECO:0000256" key="1">
    <source>
        <dbReference type="ARBA" id="ARBA00022737"/>
    </source>
</evidence>
<accession>A0A8I6S2G8</accession>
<dbReference type="Gene3D" id="1.25.40.10">
    <property type="entry name" value="Tetratricopeptide repeat domain"/>
    <property type="match status" value="1"/>
</dbReference>
<feature type="compositionally biased region" description="Basic residues" evidence="4">
    <location>
        <begin position="548"/>
        <end position="560"/>
    </location>
</feature>
<dbReference type="Pfam" id="PF13181">
    <property type="entry name" value="TPR_8"/>
    <property type="match status" value="2"/>
</dbReference>
<feature type="compositionally biased region" description="Basic and acidic residues" evidence="4">
    <location>
        <begin position="603"/>
        <end position="612"/>
    </location>
</feature>
<feature type="repeat" description="TPR" evidence="3">
    <location>
        <begin position="1286"/>
        <end position="1319"/>
    </location>
</feature>
<feature type="compositionally biased region" description="Basic residues" evidence="4">
    <location>
        <begin position="230"/>
        <end position="241"/>
    </location>
</feature>
<dbReference type="InterPro" id="IPR019734">
    <property type="entry name" value="TPR_rpt"/>
</dbReference>
<feature type="compositionally biased region" description="Basic residues" evidence="4">
    <location>
        <begin position="169"/>
        <end position="183"/>
    </location>
</feature>
<dbReference type="SUPFAM" id="SSF48452">
    <property type="entry name" value="TPR-like"/>
    <property type="match status" value="1"/>
</dbReference>
<organism evidence="5 6">
    <name type="scientific">Cimex lectularius</name>
    <name type="common">Bed bug</name>
    <name type="synonym">Acanthia lectularia</name>
    <dbReference type="NCBI Taxonomy" id="79782"/>
    <lineage>
        <taxon>Eukaryota</taxon>
        <taxon>Metazoa</taxon>
        <taxon>Ecdysozoa</taxon>
        <taxon>Arthropoda</taxon>
        <taxon>Hexapoda</taxon>
        <taxon>Insecta</taxon>
        <taxon>Pterygota</taxon>
        <taxon>Neoptera</taxon>
        <taxon>Paraneoptera</taxon>
        <taxon>Hemiptera</taxon>
        <taxon>Heteroptera</taxon>
        <taxon>Panheteroptera</taxon>
        <taxon>Cimicomorpha</taxon>
        <taxon>Cimicidae</taxon>
        <taxon>Cimex</taxon>
    </lineage>
</organism>
<feature type="compositionally biased region" description="Basic and acidic residues" evidence="4">
    <location>
        <begin position="776"/>
        <end position="787"/>
    </location>
</feature>
<feature type="compositionally biased region" description="Basic residues" evidence="4">
    <location>
        <begin position="12"/>
        <end position="24"/>
    </location>
</feature>
<feature type="region of interest" description="Disordered" evidence="4">
    <location>
        <begin position="1"/>
        <end position="63"/>
    </location>
</feature>
<evidence type="ECO:0000313" key="6">
    <source>
        <dbReference type="Proteomes" id="UP000494040"/>
    </source>
</evidence>
<dbReference type="PANTHER" id="PTHR44314:SF1">
    <property type="entry name" value="CILIA- AND FLAGELLA-ASSOCIATED PROTEIN 70"/>
    <property type="match status" value="1"/>
</dbReference>
<sequence>MGEKEDAGQPKTTRRQSAKRRASAKRGSVARRASAKRGSVARRISKTNAKKQGKYKKQSGPITEEEKCETNFLKFIVQSIENVILPTYPAEVNILMQFNNELIGSVSTVVKSRSDFDINEEIMFRIPGKTLSDVDELMRIPFVFTAIARKVSRAQTSSEMNTKGDGSTHKRRQSAKGSTRRQSAKGGGGRRQSSKAGSRRQSAKGGSRRQSAKGGSRRQSAKGGGGSRRQSSRKSVARRASTKGESGKQGVKVAQSPGKAGGGGGSDVKLPLLLGEGNLDILPLIKGEKHQFEVILLESSEKPAAPMRGGSLDQKSIQELKKKKDELQNKDSLMNTAEPTTVVHPPMLLIPRIKVMAVNVDNFNDDVPPLANSVMFTIETIQNCILPDTDPNSVFRATIPFLYPPEHNDEDVVIKRHEFYAEGLEETNSTVRFKKWSTIGPPLYGPPTLSKYRLGDGVYDIKNCVPNCNLKSVINGNSPRLNWNEMRRTYLSKESEAYFYEAVKKYRVWPIEFRINPPGSMPIMKRIDIKAFQRNTTVATEKGEPKKSLTRKSLAKKSIAKKSISSKVSRKSVARRQSAKKSISRKSLSRKSVTGKSPVGKSASKEIHKTKQEDEKEIPTFIAYADISNLLYPGVTSTRVACPLLMFQQTEFNQRWVVLKPRVENKTSAKEEVKDGIAGKRHSSRKSVAGGGRKKSTTGAARKSVAGGGRKKSTTGGARKSVAGAGRKKSTTGGGRKSVAGGGRKSVSGGGRKSVSGGGRKSVAGGGRKSIAGGKKGNEAVQKKDNQTDTEPSAVNPEGEPPVEEPIHEIVPSVPVFTPYGKKIFVIVEVSLLKPFVEKKTTKELDDEIKKILPEKIEKEPPVAPKRLKAFNNGIFDLMDIVQEEHKVYVNNNIKLGRRGDYFDEAEFWKHLNDSGTLAKVQPEVQELVTDFAVTVVGPVDENFTERQLKAYAMTTYKKLMEKVNAVINGLDAHTVFKPNKTYVENPSEDNIRLYVAEACEELNQRRANILQKTIVEVNGEPTTSWWRDYVAIALYFDDRSEAQVGLKQLLNIDRKDKHGLLLYAAQMAMSGNTEQAELYFSSLVENHPRFFLGWVGFHIFHLLLENEEGASINFIKGFEAMVDMESIPDDRCEYFLSWTPQYRSADRLYINAAIGFLKYKLPEFASICLMEELEKSENSAFQCHYYLGVTHYFLGNYEESIEHLDKASKLKWEEEAVWSLLGHSYYRLGDEKNAMDAYNFAVNIAKDYSKLGLSYNRMGYFHLKNEAFQEAKDAFKRAAVIQRTPGNWLGLGITFLSLGEFENAEIALAEANKMDPQYPEIWAYLALVNLHKINYERYSQCIFQAKRHGLKDPDIIQKLEDMRRTTLCLNDNLLEGPENIFDSTYVVKTEIPATPANTSDYLMIFTPRKVESCLVEPD</sequence>
<dbReference type="InterPro" id="IPR052628">
    <property type="entry name" value="CFAP70"/>
</dbReference>
<feature type="compositionally biased region" description="Basic residues" evidence="4">
    <location>
        <begin position="568"/>
        <end position="589"/>
    </location>
</feature>
<keyword evidence="1" id="KW-0677">Repeat</keyword>
<dbReference type="GO" id="GO:0060271">
    <property type="term" value="P:cilium assembly"/>
    <property type="evidence" value="ECO:0007669"/>
    <property type="project" value="TreeGrafter"/>
</dbReference>
<dbReference type="Proteomes" id="UP000494040">
    <property type="component" value="Unassembled WGS sequence"/>
</dbReference>
<dbReference type="SMART" id="SM00028">
    <property type="entry name" value="TPR"/>
    <property type="match status" value="4"/>
</dbReference>
<keyword evidence="2 3" id="KW-0802">TPR repeat</keyword>
<evidence type="ECO:0000256" key="3">
    <source>
        <dbReference type="PROSITE-ProRule" id="PRU00339"/>
    </source>
</evidence>
<evidence type="ECO:0000256" key="2">
    <source>
        <dbReference type="ARBA" id="ARBA00022803"/>
    </source>
</evidence>
<dbReference type="EnsemblMetazoa" id="XM_014400443.2">
    <property type="protein sequence ID" value="XP_014255929.1"/>
    <property type="gene ID" value="LOC106670266"/>
</dbReference>
<dbReference type="InterPro" id="IPR011990">
    <property type="entry name" value="TPR-like_helical_dom_sf"/>
</dbReference>
<feature type="compositionally biased region" description="Gly residues" evidence="4">
    <location>
        <begin position="732"/>
        <end position="768"/>
    </location>
</feature>
<proteinExistence type="predicted"/>
<dbReference type="PANTHER" id="PTHR44314">
    <property type="entry name" value="CILIA- AND FLAGELLA-ASSOCIATED PROTEIN 70"/>
    <property type="match status" value="1"/>
</dbReference>
<evidence type="ECO:0008006" key="7">
    <source>
        <dbReference type="Google" id="ProtNLM"/>
    </source>
</evidence>
<name>A0A8I6S2G8_CIMLE</name>
<dbReference type="PROSITE" id="PS50005">
    <property type="entry name" value="TPR"/>
    <property type="match status" value="2"/>
</dbReference>
<feature type="repeat" description="TPR" evidence="3">
    <location>
        <begin position="1216"/>
        <end position="1249"/>
    </location>
</feature>
<keyword evidence="6" id="KW-1185">Reference proteome</keyword>
<feature type="compositionally biased region" description="Basic residues" evidence="4">
    <location>
        <begin position="197"/>
        <end position="220"/>
    </location>
</feature>
<feature type="compositionally biased region" description="Basic and acidic residues" evidence="4">
    <location>
        <begin position="667"/>
        <end position="678"/>
    </location>
</feature>
<dbReference type="GO" id="GO:0003341">
    <property type="term" value="P:cilium movement"/>
    <property type="evidence" value="ECO:0007669"/>
    <property type="project" value="TreeGrafter"/>
</dbReference>
<evidence type="ECO:0000256" key="4">
    <source>
        <dbReference type="SAM" id="MobiDB-lite"/>
    </source>
</evidence>
<protein>
    <recommendedName>
        <fullName evidence="7">Tetratricopeptide repeat protein 18</fullName>
    </recommendedName>
</protein>
<reference evidence="5" key="1">
    <citation type="submission" date="2022-01" db="UniProtKB">
        <authorList>
            <consortium name="EnsemblMetazoa"/>
        </authorList>
    </citation>
    <scope>IDENTIFICATION</scope>
</reference>
<dbReference type="RefSeq" id="XP_014255929.1">
    <property type="nucleotide sequence ID" value="XM_014400443.2"/>
</dbReference>
<dbReference type="KEGG" id="clec:106670266"/>
<feature type="compositionally biased region" description="Basic residues" evidence="4">
    <location>
        <begin position="33"/>
        <end position="57"/>
    </location>
</feature>
<dbReference type="GO" id="GO:0070062">
    <property type="term" value="C:extracellular exosome"/>
    <property type="evidence" value="ECO:0007669"/>
    <property type="project" value="TreeGrafter"/>
</dbReference>
<dbReference type="GeneID" id="106670266"/>
<feature type="compositionally biased region" description="Polar residues" evidence="4">
    <location>
        <begin position="153"/>
        <end position="165"/>
    </location>
</feature>
<evidence type="ECO:0000313" key="5">
    <source>
        <dbReference type="EnsemblMetazoa" id="XP_014255929.1"/>
    </source>
</evidence>
<dbReference type="OrthoDB" id="10262375at2759"/>
<feature type="region of interest" description="Disordered" evidence="4">
    <location>
        <begin position="153"/>
        <end position="265"/>
    </location>
</feature>
<feature type="region of interest" description="Disordered" evidence="4">
    <location>
        <begin position="667"/>
        <end position="807"/>
    </location>
</feature>
<dbReference type="GO" id="GO:0031514">
    <property type="term" value="C:motile cilium"/>
    <property type="evidence" value="ECO:0007669"/>
    <property type="project" value="TreeGrafter"/>
</dbReference>
<feature type="region of interest" description="Disordered" evidence="4">
    <location>
        <begin position="537"/>
        <end position="612"/>
    </location>
</feature>